<dbReference type="PROSITE" id="PS51384">
    <property type="entry name" value="FAD_FR"/>
    <property type="match status" value="1"/>
</dbReference>
<evidence type="ECO:0000313" key="25">
    <source>
        <dbReference type="Proteomes" id="UP000627292"/>
    </source>
</evidence>
<evidence type="ECO:0000256" key="13">
    <source>
        <dbReference type="ARBA" id="ARBA00023002"/>
    </source>
</evidence>
<dbReference type="InterPro" id="IPR000971">
    <property type="entry name" value="Globin"/>
</dbReference>
<keyword evidence="15" id="KW-0520">NAD</keyword>
<keyword evidence="7 21" id="KW-0349">Heme</keyword>
<dbReference type="NCBIfam" id="NF009805">
    <property type="entry name" value="PRK13289.1"/>
    <property type="match status" value="1"/>
</dbReference>
<dbReference type="InterPro" id="IPR012292">
    <property type="entry name" value="Globin/Proto"/>
</dbReference>
<keyword evidence="24" id="KW-0223">Dioxygenase</keyword>
<protein>
    <recommendedName>
        <fullName evidence="6">Flavohemoprotein</fullName>
        <ecNumber evidence="5">1.14.12.17</ecNumber>
    </recommendedName>
    <alternativeName>
        <fullName evidence="17">Flavohemoglobin</fullName>
    </alternativeName>
    <alternativeName>
        <fullName evidence="16">Hemoglobin-like protein</fullName>
    </alternativeName>
    <alternativeName>
        <fullName evidence="18">Nitric oxide dioxygenase</fullName>
    </alternativeName>
</protein>
<reference evidence="24" key="1">
    <citation type="journal article" date="2014" name="Int. J. Syst. Evol. Microbiol.">
        <title>Complete genome sequence of Corynebacterium casei LMG S-19264T (=DSM 44701T), isolated from a smear-ripened cheese.</title>
        <authorList>
            <consortium name="US DOE Joint Genome Institute (JGI-PGF)"/>
            <person name="Walter F."/>
            <person name="Albersmeier A."/>
            <person name="Kalinowski J."/>
            <person name="Ruckert C."/>
        </authorList>
    </citation>
    <scope>NUCLEOTIDE SEQUENCE</scope>
    <source>
        <strain evidence="24">CGMCC 1.15290</strain>
    </source>
</reference>
<dbReference type="GO" id="GO:0005344">
    <property type="term" value="F:oxygen carrier activity"/>
    <property type="evidence" value="ECO:0007669"/>
    <property type="project" value="UniProtKB-KW"/>
</dbReference>
<keyword evidence="10" id="KW-0479">Metal-binding</keyword>
<evidence type="ECO:0000256" key="8">
    <source>
        <dbReference type="ARBA" id="ARBA00022621"/>
    </source>
</evidence>
<dbReference type="SUPFAM" id="SSF63380">
    <property type="entry name" value="Riboflavin synthase domain-like"/>
    <property type="match status" value="1"/>
</dbReference>
<evidence type="ECO:0000256" key="2">
    <source>
        <dbReference type="ARBA" id="ARBA00001974"/>
    </source>
</evidence>
<comment type="catalytic activity">
    <reaction evidence="19">
        <text>2 nitric oxide + NADH + 2 O2 = 2 nitrate + NAD(+) + H(+)</text>
        <dbReference type="Rhea" id="RHEA:19469"/>
        <dbReference type="ChEBI" id="CHEBI:15378"/>
        <dbReference type="ChEBI" id="CHEBI:15379"/>
        <dbReference type="ChEBI" id="CHEBI:16480"/>
        <dbReference type="ChEBI" id="CHEBI:17632"/>
        <dbReference type="ChEBI" id="CHEBI:57540"/>
        <dbReference type="ChEBI" id="CHEBI:57945"/>
        <dbReference type="EC" id="1.14.12.17"/>
    </reaction>
</comment>
<dbReference type="Gene3D" id="3.40.50.80">
    <property type="entry name" value="Nucleotide-binding domain of ferredoxin-NADP reductase (FNR) module"/>
    <property type="match status" value="1"/>
</dbReference>
<dbReference type="GO" id="GO:0020037">
    <property type="term" value="F:heme binding"/>
    <property type="evidence" value="ECO:0007669"/>
    <property type="project" value="InterPro"/>
</dbReference>
<dbReference type="InterPro" id="IPR017938">
    <property type="entry name" value="Riboflavin_synthase-like_b-brl"/>
</dbReference>
<dbReference type="EC" id="1.14.12.17" evidence="5"/>
<feature type="domain" description="FAD-binding FR-type" evidence="23">
    <location>
        <begin position="151"/>
        <end position="261"/>
    </location>
</feature>
<dbReference type="SUPFAM" id="SSF46458">
    <property type="entry name" value="Globin-like"/>
    <property type="match status" value="1"/>
</dbReference>
<dbReference type="FunFam" id="1.10.490.10:FF:000003">
    <property type="entry name" value="Flavohemoprotein"/>
    <property type="match status" value="1"/>
</dbReference>
<keyword evidence="9" id="KW-0285">Flavoprotein</keyword>
<dbReference type="PRINTS" id="PR00410">
    <property type="entry name" value="PHEHYDRXLASE"/>
</dbReference>
<evidence type="ECO:0000256" key="19">
    <source>
        <dbReference type="ARBA" id="ARBA00048649"/>
    </source>
</evidence>
<dbReference type="PANTHER" id="PTHR43396:SF3">
    <property type="entry name" value="FLAVOHEMOPROTEIN"/>
    <property type="match status" value="1"/>
</dbReference>
<dbReference type="InterPro" id="IPR009050">
    <property type="entry name" value="Globin-like_sf"/>
</dbReference>
<dbReference type="InterPro" id="IPR039261">
    <property type="entry name" value="FNR_nucleotide-bd"/>
</dbReference>
<comment type="similarity">
    <text evidence="3">In the C-terminal section; belongs to the flavoprotein pyridine nucleotide cytochrome reductase family.</text>
</comment>
<dbReference type="CDD" id="cd14779">
    <property type="entry name" value="FHP_Ae-globin-like"/>
    <property type="match status" value="1"/>
</dbReference>
<keyword evidence="14" id="KW-0408">Iron</keyword>
<proteinExistence type="inferred from homology"/>
<evidence type="ECO:0000256" key="5">
    <source>
        <dbReference type="ARBA" id="ARBA00012229"/>
    </source>
</evidence>
<evidence type="ECO:0000256" key="11">
    <source>
        <dbReference type="ARBA" id="ARBA00022827"/>
    </source>
</evidence>
<evidence type="ECO:0000256" key="1">
    <source>
        <dbReference type="ARBA" id="ARBA00001970"/>
    </source>
</evidence>
<evidence type="ECO:0000256" key="7">
    <source>
        <dbReference type="ARBA" id="ARBA00022617"/>
    </source>
</evidence>
<evidence type="ECO:0000256" key="21">
    <source>
        <dbReference type="RuleBase" id="RU000356"/>
    </source>
</evidence>
<dbReference type="GO" id="GO:0046210">
    <property type="term" value="P:nitric oxide catabolic process"/>
    <property type="evidence" value="ECO:0007669"/>
    <property type="project" value="TreeGrafter"/>
</dbReference>
<dbReference type="FunFam" id="2.40.30.10:FF:000034">
    <property type="entry name" value="Flavohemoprotein"/>
    <property type="match status" value="1"/>
</dbReference>
<keyword evidence="12" id="KW-0521">NADP</keyword>
<evidence type="ECO:0000256" key="15">
    <source>
        <dbReference type="ARBA" id="ARBA00023027"/>
    </source>
</evidence>
<gene>
    <name evidence="24" type="primary">hmp</name>
    <name evidence="24" type="ORF">GCM10011379_04630</name>
</gene>
<evidence type="ECO:0000256" key="3">
    <source>
        <dbReference type="ARBA" id="ARBA00006401"/>
    </source>
</evidence>
<evidence type="ECO:0000256" key="18">
    <source>
        <dbReference type="ARBA" id="ARBA00033187"/>
    </source>
</evidence>
<dbReference type="Pfam" id="PF00042">
    <property type="entry name" value="Globin"/>
    <property type="match status" value="1"/>
</dbReference>
<evidence type="ECO:0000256" key="6">
    <source>
        <dbReference type="ARBA" id="ARBA00014637"/>
    </source>
</evidence>
<evidence type="ECO:0000259" key="23">
    <source>
        <dbReference type="PROSITE" id="PS51384"/>
    </source>
</evidence>
<dbReference type="SUPFAM" id="SSF52343">
    <property type="entry name" value="Ferredoxin reductase-like, C-terminal NADP-linked domain"/>
    <property type="match status" value="1"/>
</dbReference>
<comment type="cofactor">
    <cofactor evidence="1">
        <name>heme b</name>
        <dbReference type="ChEBI" id="CHEBI:60344"/>
    </cofactor>
</comment>
<evidence type="ECO:0000256" key="16">
    <source>
        <dbReference type="ARBA" id="ARBA00030024"/>
    </source>
</evidence>
<dbReference type="Pfam" id="PF00175">
    <property type="entry name" value="NAD_binding_1"/>
    <property type="match status" value="1"/>
</dbReference>
<dbReference type="Gene3D" id="2.40.30.10">
    <property type="entry name" value="Translation factors"/>
    <property type="match status" value="1"/>
</dbReference>
<reference evidence="24" key="2">
    <citation type="submission" date="2020-09" db="EMBL/GenBank/DDBJ databases">
        <authorList>
            <person name="Sun Q."/>
            <person name="Zhou Y."/>
        </authorList>
    </citation>
    <scope>NUCLEOTIDE SEQUENCE</scope>
    <source>
        <strain evidence="24">CGMCC 1.15290</strain>
    </source>
</reference>
<dbReference type="PROSITE" id="PS01033">
    <property type="entry name" value="GLOBIN"/>
    <property type="match status" value="1"/>
</dbReference>
<name>A0A917INI1_9BACT</name>
<dbReference type="InterPro" id="IPR001433">
    <property type="entry name" value="OxRdtase_FAD/NAD-bd"/>
</dbReference>
<evidence type="ECO:0000256" key="4">
    <source>
        <dbReference type="ARBA" id="ARBA00008414"/>
    </source>
</evidence>
<comment type="catalytic activity">
    <reaction evidence="20">
        <text>2 nitric oxide + NADPH + 2 O2 = 2 nitrate + NADP(+) + H(+)</text>
        <dbReference type="Rhea" id="RHEA:19465"/>
        <dbReference type="ChEBI" id="CHEBI:15378"/>
        <dbReference type="ChEBI" id="CHEBI:15379"/>
        <dbReference type="ChEBI" id="CHEBI:16480"/>
        <dbReference type="ChEBI" id="CHEBI:17632"/>
        <dbReference type="ChEBI" id="CHEBI:57783"/>
        <dbReference type="ChEBI" id="CHEBI:58349"/>
        <dbReference type="EC" id="1.14.12.17"/>
    </reaction>
</comment>
<keyword evidence="8 21" id="KW-0561">Oxygen transport</keyword>
<dbReference type="GO" id="GO:0071500">
    <property type="term" value="P:cellular response to nitrosative stress"/>
    <property type="evidence" value="ECO:0007669"/>
    <property type="project" value="TreeGrafter"/>
</dbReference>
<evidence type="ECO:0000313" key="24">
    <source>
        <dbReference type="EMBL" id="GGH58679.1"/>
    </source>
</evidence>
<keyword evidence="11" id="KW-0274">FAD</keyword>
<dbReference type="PANTHER" id="PTHR43396">
    <property type="entry name" value="FLAVOHEMOPROTEIN"/>
    <property type="match status" value="1"/>
</dbReference>
<keyword evidence="21" id="KW-0813">Transport</keyword>
<dbReference type="GO" id="GO:0008941">
    <property type="term" value="F:nitric oxide dioxygenase NAD(P)H activity"/>
    <property type="evidence" value="ECO:0007669"/>
    <property type="project" value="UniProtKB-EC"/>
</dbReference>
<evidence type="ECO:0000256" key="12">
    <source>
        <dbReference type="ARBA" id="ARBA00022857"/>
    </source>
</evidence>
<evidence type="ECO:0000256" key="14">
    <source>
        <dbReference type="ARBA" id="ARBA00023004"/>
    </source>
</evidence>
<organism evidence="24 25">
    <name type="scientific">Filimonas zeae</name>
    <dbReference type="NCBI Taxonomy" id="1737353"/>
    <lineage>
        <taxon>Bacteria</taxon>
        <taxon>Pseudomonadati</taxon>
        <taxon>Bacteroidota</taxon>
        <taxon>Chitinophagia</taxon>
        <taxon>Chitinophagales</taxon>
        <taxon>Chitinophagaceae</taxon>
        <taxon>Filimonas</taxon>
    </lineage>
</organism>
<dbReference type="GO" id="GO:0019825">
    <property type="term" value="F:oxygen binding"/>
    <property type="evidence" value="ECO:0007669"/>
    <property type="project" value="InterPro"/>
</dbReference>
<dbReference type="InterPro" id="IPR017927">
    <property type="entry name" value="FAD-bd_FR_type"/>
</dbReference>
<comment type="similarity">
    <text evidence="4">Belongs to the globin family. Two-domain flavohemoproteins subfamily.</text>
</comment>
<evidence type="ECO:0000259" key="22">
    <source>
        <dbReference type="PROSITE" id="PS01033"/>
    </source>
</evidence>
<evidence type="ECO:0000256" key="10">
    <source>
        <dbReference type="ARBA" id="ARBA00022723"/>
    </source>
</evidence>
<comment type="caution">
    <text evidence="24">The sequence shown here is derived from an EMBL/GenBank/DDBJ whole genome shotgun (WGS) entry which is preliminary data.</text>
</comment>
<feature type="domain" description="Globin" evidence="22">
    <location>
        <begin position="1"/>
        <end position="137"/>
    </location>
</feature>
<dbReference type="CDD" id="cd06184">
    <property type="entry name" value="flavohem_like_fad_nad_binding"/>
    <property type="match status" value="1"/>
</dbReference>
<dbReference type="RefSeq" id="WP_188950327.1">
    <property type="nucleotide sequence ID" value="NZ_BMIB01000001.1"/>
</dbReference>
<dbReference type="AlphaFoldDB" id="A0A917INI1"/>
<dbReference type="FunFam" id="3.40.50.80:FF:000010">
    <property type="entry name" value="Flavohemoprotein"/>
    <property type="match status" value="1"/>
</dbReference>
<evidence type="ECO:0000256" key="20">
    <source>
        <dbReference type="ARBA" id="ARBA00049433"/>
    </source>
</evidence>
<accession>A0A917INI1</accession>
<evidence type="ECO:0000256" key="9">
    <source>
        <dbReference type="ARBA" id="ARBA00022630"/>
    </source>
</evidence>
<keyword evidence="25" id="KW-1185">Reference proteome</keyword>
<dbReference type="GO" id="GO:0046872">
    <property type="term" value="F:metal ion binding"/>
    <property type="evidence" value="ECO:0007669"/>
    <property type="project" value="UniProtKB-KW"/>
</dbReference>
<dbReference type="Proteomes" id="UP000627292">
    <property type="component" value="Unassembled WGS sequence"/>
</dbReference>
<dbReference type="Gene3D" id="1.10.490.10">
    <property type="entry name" value="Globins"/>
    <property type="match status" value="1"/>
</dbReference>
<dbReference type="EMBL" id="BMIB01000001">
    <property type="protein sequence ID" value="GGH58679.1"/>
    <property type="molecule type" value="Genomic_DNA"/>
</dbReference>
<comment type="cofactor">
    <cofactor evidence="2">
        <name>FAD</name>
        <dbReference type="ChEBI" id="CHEBI:57692"/>
    </cofactor>
</comment>
<sequence>MTTAQKELVKATVPVLKENGVLLTAHFYKRMFTHNPELKHMFNMGNQQNQKQQTALAMAVLAYAEHIENPSVLLPVLDSIGQKHTSLSIRPEHYNIVGHHLLNSIAEVLGNAATPELLNAWKAAYLQLAELMIGQESKLYHQQVSKTGGWTGWRPFVLKQKVEESAEITSFYLYPSDNGPIAPFTPGQYISVRLFLPELNLLQPRQYSLSAAPNGKYYRISVKREIGSVHPDGMISNRLHDHVKEGDIIEASAPAGNFVLNAAGHHPVVLISGGVGQTPLISMLESLIHTGNTQSVTWIHGCRNQQVHAFQQQVAAWTQKHSHVKQHLFYNQHNNEANINAGVVELDVLGADILEENTQYYICGPAGFINKHYQYLTARGIQKEAIFFEEFGPASLQLN</sequence>
<keyword evidence="13" id="KW-0560">Oxidoreductase</keyword>
<evidence type="ECO:0000256" key="17">
    <source>
        <dbReference type="ARBA" id="ARBA00030929"/>
    </source>
</evidence>
<dbReference type="GO" id="GO:0071949">
    <property type="term" value="F:FAD binding"/>
    <property type="evidence" value="ECO:0007669"/>
    <property type="project" value="TreeGrafter"/>
</dbReference>